<dbReference type="PANTHER" id="PTHR11527">
    <property type="entry name" value="HEAT-SHOCK PROTEIN 20 FAMILY MEMBER"/>
    <property type="match status" value="1"/>
</dbReference>
<evidence type="ECO:0000256" key="1">
    <source>
        <dbReference type="ARBA" id="ARBA00023016"/>
    </source>
</evidence>
<proteinExistence type="inferred from homology"/>
<sequence>MESESVRRRMNMIASHFAITSTHDHLLPMNCSSSLNSVNMILNPRYDNRMCFARQASASQAFFMRPQSQDIHDEIQSSVREAEEPLFSRANKTELSRISTKFQSDGSSSDLPRFARSCGCSSSSPNKHFYPIREITGNEEWTPKVDVGESNRTYILTVEVAGVTVNDIRVEVNDKNLSVTGERRLHGQSNEFEYKKKEIVRGPYQLVWPLPFDVNKDAVTAEFFDGLLRITLPKLRVTY</sequence>
<dbReference type="CDD" id="cd06464">
    <property type="entry name" value="ACD_sHsps-like"/>
    <property type="match status" value="1"/>
</dbReference>
<dbReference type="EMBL" id="JAIWQS010000012">
    <property type="protein sequence ID" value="KAJ8749198.1"/>
    <property type="molecule type" value="Genomic_DNA"/>
</dbReference>
<evidence type="ECO:0000256" key="3">
    <source>
        <dbReference type="RuleBase" id="RU003616"/>
    </source>
</evidence>
<comment type="caution">
    <text evidence="5">The sequence shown here is derived from an EMBL/GenBank/DDBJ whole genome shotgun (WGS) entry which is preliminary data.</text>
</comment>
<keyword evidence="1" id="KW-0346">Stress response</keyword>
<evidence type="ECO:0000313" key="5">
    <source>
        <dbReference type="EMBL" id="KAJ8749198.1"/>
    </source>
</evidence>
<dbReference type="InterPro" id="IPR002068">
    <property type="entry name" value="A-crystallin/Hsp20_dom"/>
</dbReference>
<feature type="domain" description="SHSP" evidence="4">
    <location>
        <begin position="136"/>
        <end position="239"/>
    </location>
</feature>
<reference evidence="5 6" key="1">
    <citation type="submission" date="2021-09" db="EMBL/GenBank/DDBJ databases">
        <title>Genomic insights and catalytic innovation underlie evolution of tropane alkaloids biosynthesis.</title>
        <authorList>
            <person name="Wang Y.-J."/>
            <person name="Tian T."/>
            <person name="Huang J.-P."/>
            <person name="Huang S.-X."/>
        </authorList>
    </citation>
    <scope>NUCLEOTIDE SEQUENCE [LARGE SCALE GENOMIC DNA]</scope>
    <source>
        <strain evidence="5">KIB-2018</strain>
        <tissue evidence="5">Leaf</tissue>
    </source>
</reference>
<dbReference type="Gene3D" id="2.60.40.790">
    <property type="match status" value="1"/>
</dbReference>
<organism evidence="5 6">
    <name type="scientific">Erythroxylum novogranatense</name>
    <dbReference type="NCBI Taxonomy" id="1862640"/>
    <lineage>
        <taxon>Eukaryota</taxon>
        <taxon>Viridiplantae</taxon>
        <taxon>Streptophyta</taxon>
        <taxon>Embryophyta</taxon>
        <taxon>Tracheophyta</taxon>
        <taxon>Spermatophyta</taxon>
        <taxon>Magnoliopsida</taxon>
        <taxon>eudicotyledons</taxon>
        <taxon>Gunneridae</taxon>
        <taxon>Pentapetalae</taxon>
        <taxon>rosids</taxon>
        <taxon>fabids</taxon>
        <taxon>Malpighiales</taxon>
        <taxon>Erythroxylaceae</taxon>
        <taxon>Erythroxylum</taxon>
    </lineage>
</organism>
<dbReference type="SUPFAM" id="SSF49764">
    <property type="entry name" value="HSP20-like chaperones"/>
    <property type="match status" value="1"/>
</dbReference>
<comment type="similarity">
    <text evidence="2 3">Belongs to the small heat shock protein (HSP20) family.</text>
</comment>
<evidence type="ECO:0000313" key="6">
    <source>
        <dbReference type="Proteomes" id="UP001159364"/>
    </source>
</evidence>
<gene>
    <name evidence="5" type="ORF">K2173_018671</name>
</gene>
<dbReference type="InterPro" id="IPR031107">
    <property type="entry name" value="Small_HSP"/>
</dbReference>
<name>A0AAV8SAX9_9ROSI</name>
<dbReference type="InterPro" id="IPR008978">
    <property type="entry name" value="HSP20-like_chaperone"/>
</dbReference>
<accession>A0AAV8SAX9</accession>
<protein>
    <recommendedName>
        <fullName evidence="4">SHSP domain-containing protein</fullName>
    </recommendedName>
</protein>
<keyword evidence="6" id="KW-1185">Reference proteome</keyword>
<dbReference type="Pfam" id="PF00011">
    <property type="entry name" value="HSP20"/>
    <property type="match status" value="1"/>
</dbReference>
<dbReference type="Proteomes" id="UP001159364">
    <property type="component" value="Linkage Group LG12"/>
</dbReference>
<dbReference type="PROSITE" id="PS01031">
    <property type="entry name" value="SHSP"/>
    <property type="match status" value="1"/>
</dbReference>
<evidence type="ECO:0000256" key="2">
    <source>
        <dbReference type="PROSITE-ProRule" id="PRU00285"/>
    </source>
</evidence>
<dbReference type="AlphaFoldDB" id="A0AAV8SAX9"/>
<evidence type="ECO:0000259" key="4">
    <source>
        <dbReference type="PROSITE" id="PS01031"/>
    </source>
</evidence>